<dbReference type="HOGENOM" id="CLU_026621_1_0_11"/>
<evidence type="ECO:0000259" key="6">
    <source>
        <dbReference type="Pfam" id="PF00149"/>
    </source>
</evidence>
<dbReference type="RefSeq" id="WP_020976068.1">
    <property type="nucleotide sequence ID" value="NC_022198.1"/>
</dbReference>
<keyword evidence="8" id="KW-1185">Reference proteome</keyword>
<dbReference type="EMBL" id="CP006365">
    <property type="protein sequence ID" value="AGU14915.1"/>
    <property type="molecule type" value="Genomic_DNA"/>
</dbReference>
<dbReference type="PATRIC" id="fig|1348662.3.peg.755"/>
<dbReference type="PANTHER" id="PTHR30337:SF0">
    <property type="entry name" value="NUCLEASE SBCCD SUBUNIT D"/>
    <property type="match status" value="1"/>
</dbReference>
<evidence type="ECO:0000256" key="3">
    <source>
        <dbReference type="ARBA" id="ARBA00022722"/>
    </source>
</evidence>
<evidence type="ECO:0000256" key="1">
    <source>
        <dbReference type="ARBA" id="ARBA00010555"/>
    </source>
</evidence>
<gene>
    <name evidence="7" type="ORF">CARG_03835</name>
</gene>
<evidence type="ECO:0000313" key="8">
    <source>
        <dbReference type="Proteomes" id="UP000016943"/>
    </source>
</evidence>
<evidence type="ECO:0000256" key="4">
    <source>
        <dbReference type="ARBA" id="ARBA00022801"/>
    </source>
</evidence>
<dbReference type="InterPro" id="IPR029052">
    <property type="entry name" value="Metallo-depent_PP-like"/>
</dbReference>
<comment type="similarity">
    <text evidence="1">Belongs to the SbcD family.</text>
</comment>
<feature type="domain" description="Calcineurin-like phosphoesterase" evidence="6">
    <location>
        <begin position="3"/>
        <end position="201"/>
    </location>
</feature>
<dbReference type="OrthoDB" id="9773856at2"/>
<name>U3GTV9_9CORY</name>
<reference evidence="7 8" key="1">
    <citation type="journal article" date="2013" name="Genome Announc.">
        <title>Whole-Genome Sequence of the Clinical Strain Corynebacterium argentoratense DSM 44202, Isolated from a Human Throat Specimen.</title>
        <authorList>
            <person name="Bomholt C."/>
            <person name="Glaub A."/>
            <person name="Gravermann K."/>
            <person name="Albersmeier A."/>
            <person name="Brinkrolf K."/>
            <person name="Ruckert C."/>
            <person name="Tauch A."/>
        </authorList>
    </citation>
    <scope>NUCLEOTIDE SEQUENCE [LARGE SCALE GENOMIC DNA]</scope>
    <source>
        <strain evidence="7">DSM 44202</strain>
    </source>
</reference>
<dbReference type="Pfam" id="PF00149">
    <property type="entry name" value="Metallophos"/>
    <property type="match status" value="1"/>
</dbReference>
<dbReference type="GeneID" id="78249575"/>
<organism evidence="7 8">
    <name type="scientific">Corynebacterium argentoratense DSM 44202</name>
    <dbReference type="NCBI Taxonomy" id="1348662"/>
    <lineage>
        <taxon>Bacteria</taxon>
        <taxon>Bacillati</taxon>
        <taxon>Actinomycetota</taxon>
        <taxon>Actinomycetes</taxon>
        <taxon>Mycobacteriales</taxon>
        <taxon>Corynebacteriaceae</taxon>
        <taxon>Corynebacterium</taxon>
    </lineage>
</organism>
<dbReference type="InterPro" id="IPR014577">
    <property type="entry name" value="UCP033093_metalloPase"/>
</dbReference>
<evidence type="ECO:0000313" key="7">
    <source>
        <dbReference type="EMBL" id="AGU14915.1"/>
    </source>
</evidence>
<accession>U3GTV9</accession>
<dbReference type="InterPro" id="IPR004843">
    <property type="entry name" value="Calcineurin-like_PHP"/>
</dbReference>
<protein>
    <recommendedName>
        <fullName evidence="2">Nuclease SbcCD subunit D</fullName>
    </recommendedName>
</protein>
<dbReference type="Gene3D" id="3.60.21.10">
    <property type="match status" value="1"/>
</dbReference>
<dbReference type="eggNOG" id="COG0420">
    <property type="taxonomic scope" value="Bacteria"/>
</dbReference>
<dbReference type="KEGG" id="caz:CARG_03835"/>
<evidence type="ECO:0000256" key="2">
    <source>
        <dbReference type="ARBA" id="ARBA00013365"/>
    </source>
</evidence>
<dbReference type="InterPro" id="IPR050535">
    <property type="entry name" value="DNA_Repair-Maintenance_Comp"/>
</dbReference>
<dbReference type="PANTHER" id="PTHR30337">
    <property type="entry name" value="COMPONENT OF ATP-DEPENDENT DSDNA EXONUCLEASE"/>
    <property type="match status" value="1"/>
</dbReference>
<dbReference type="InterPro" id="IPR041796">
    <property type="entry name" value="Mre11_N"/>
</dbReference>
<dbReference type="SUPFAM" id="SSF56300">
    <property type="entry name" value="Metallo-dependent phosphatases"/>
    <property type="match status" value="1"/>
</dbReference>
<dbReference type="GO" id="GO:0004527">
    <property type="term" value="F:exonuclease activity"/>
    <property type="evidence" value="ECO:0007669"/>
    <property type="project" value="UniProtKB-KW"/>
</dbReference>
<dbReference type="Proteomes" id="UP000016943">
    <property type="component" value="Chromosome"/>
</dbReference>
<keyword evidence="3" id="KW-0540">Nuclease</keyword>
<keyword evidence="5" id="KW-0269">Exonuclease</keyword>
<sequence>MTRFIHTSDWQLGKTWARLRPEAAARLAEARLEAIRTLGKLATEHGAEFIVVAGDVFEHNSLSRETLGRALEQLKALPVPVYLLPGNHDPLVADSIFYETQDIPGVHIVTDHTPIRVEGTSTPVEIVGAPLLTRHPDTDLVALALDALPDDPEHPARILLAHGQVLNRDTIDNPATIDLGLIEDALQRGVINYVAMGDTHSAQTIGHSGAVWYSGAPEPTDFFDTATGGGENNSGHALLVTLRDEGVDVEELSTGTWTMEAIEADVNSIDDVEDFLARLDAYPNKSKTVIKYTLRGTVDLTAMNHLDAGLDARTPIFAAFYPRERLMDLTLAPGTEELDTLQLGGYADGALRELLEASADGDTTAEDALRLLFRLQH</sequence>
<dbReference type="AlphaFoldDB" id="U3GTV9"/>
<proteinExistence type="inferred from homology"/>
<keyword evidence="4" id="KW-0378">Hydrolase</keyword>
<dbReference type="CDD" id="cd00840">
    <property type="entry name" value="MPP_Mre11_N"/>
    <property type="match status" value="1"/>
</dbReference>
<dbReference type="PIRSF" id="PIRSF033093">
    <property type="entry name" value="UCP_ML1119"/>
    <property type="match status" value="1"/>
</dbReference>
<evidence type="ECO:0000256" key="5">
    <source>
        <dbReference type="ARBA" id="ARBA00022839"/>
    </source>
</evidence>
<dbReference type="STRING" id="1348662.CARG_03835"/>